<evidence type="ECO:0000313" key="3">
    <source>
        <dbReference type="Proteomes" id="UP000198928"/>
    </source>
</evidence>
<dbReference type="Proteomes" id="UP000198928">
    <property type="component" value="Unassembled WGS sequence"/>
</dbReference>
<dbReference type="AlphaFoldDB" id="A0A1I3XEV2"/>
<accession>A0A1I3XEV2</accession>
<proteinExistence type="predicted"/>
<reference evidence="3" key="1">
    <citation type="submission" date="2016-10" db="EMBL/GenBank/DDBJ databases">
        <authorList>
            <person name="Varghese N."/>
            <person name="Submissions S."/>
        </authorList>
    </citation>
    <scope>NUCLEOTIDE SEQUENCE [LARGE SCALE GENOMIC DNA]</scope>
    <source>
        <strain evidence="3">PL19</strain>
    </source>
</reference>
<dbReference type="OrthoDB" id="3419910at2"/>
<feature type="region of interest" description="Disordered" evidence="1">
    <location>
        <begin position="1"/>
        <end position="104"/>
    </location>
</feature>
<protein>
    <submittedName>
        <fullName evidence="2">Uncharacterized protein</fullName>
    </submittedName>
</protein>
<feature type="compositionally biased region" description="Basic and acidic residues" evidence="1">
    <location>
        <begin position="380"/>
        <end position="393"/>
    </location>
</feature>
<dbReference type="RefSeq" id="WP_093848694.1">
    <property type="nucleotide sequence ID" value="NZ_FOSG01000004.1"/>
</dbReference>
<feature type="region of interest" description="Disordered" evidence="1">
    <location>
        <begin position="376"/>
        <end position="407"/>
    </location>
</feature>
<evidence type="ECO:0000256" key="1">
    <source>
        <dbReference type="SAM" id="MobiDB-lite"/>
    </source>
</evidence>
<sequence length="407" mass="44508">MSVQPPTPGNDANEPGGGRPDIPDEMWERFVGECETSPGSAPKEPSARARMVTERLRKADEEAAARRRTRRWGRKRQPEPWQPEGWRTGPAWQETEGGRRGRGGRLGRAGMALGAGVTALALLYALDPALVRSWLPDGADGAGPAAPLPAETAAPAAAPEEELLPGRPTVKQPFAGSPAKRWAEGADAIEVPEATAVGGVPAVEIRAALERTRKFLVAANLDRDVLYGAEPAEALALLDPLMGKTVDRIRKSLDKPGEDNDPTWLFTRFDRDEVRLAGEAVKVRGRMEVTENEQGVPRIRADYTFVYPLARAEGGEEVARTVVRRVVDVDVLHGPRWEHTEGTLWMYGYNGDIANDTCDEHDGFIHPQFVADRYANPATGEERDPYDRSKPVEEWTGEGECLAASRT</sequence>
<dbReference type="EMBL" id="FOSG01000004">
    <property type="protein sequence ID" value="SFK18040.1"/>
    <property type="molecule type" value="Genomic_DNA"/>
</dbReference>
<name>A0A1I3XEV2_9ACTN</name>
<feature type="compositionally biased region" description="Basic residues" evidence="1">
    <location>
        <begin position="66"/>
        <end position="75"/>
    </location>
</feature>
<gene>
    <name evidence="2" type="ORF">SAMN05192584_104147</name>
</gene>
<evidence type="ECO:0000313" key="2">
    <source>
        <dbReference type="EMBL" id="SFK18040.1"/>
    </source>
</evidence>
<feature type="compositionally biased region" description="Basic and acidic residues" evidence="1">
    <location>
        <begin position="45"/>
        <end position="65"/>
    </location>
</feature>
<keyword evidence="3" id="KW-1185">Reference proteome</keyword>
<organism evidence="2 3">
    <name type="scientific">Streptomyces pini</name>
    <dbReference type="NCBI Taxonomy" id="1520580"/>
    <lineage>
        <taxon>Bacteria</taxon>
        <taxon>Bacillati</taxon>
        <taxon>Actinomycetota</taxon>
        <taxon>Actinomycetes</taxon>
        <taxon>Kitasatosporales</taxon>
        <taxon>Streptomycetaceae</taxon>
        <taxon>Streptomyces</taxon>
    </lineage>
</organism>